<dbReference type="Proteomes" id="UP000076717">
    <property type="component" value="Unassembled WGS sequence"/>
</dbReference>
<feature type="compositionally biased region" description="Low complexity" evidence="1">
    <location>
        <begin position="81"/>
        <end position="93"/>
    </location>
</feature>
<evidence type="ECO:0000313" key="2">
    <source>
        <dbReference type="EMBL" id="KZX19672.1"/>
    </source>
</evidence>
<keyword evidence="3" id="KW-1185">Reference proteome</keyword>
<evidence type="ECO:0000313" key="3">
    <source>
        <dbReference type="Proteomes" id="UP000076717"/>
    </source>
</evidence>
<sequence>MRARQPHLVLPLAPPRGRHAGGGPPRRPRLARGRGGPARDGLLGAHRRAASARRPRPRAVESHRRARTDRCRHPRPRLGRSRLAGLGGRPPRAAARHDAPQHRGAPACRRADPGAAAARARLGRAGRLHRQHPRLPRGDARAGPSGAPLRGEGGVPGPLPVVRASRGSGRLRRRHPGRLRAPERGRAPPDRRGRARPGHSRTDALGSTRPDLLRPLPRRSGRPPPARAGAPLRGSGPSARRGRRLLRSGAHLAG</sequence>
<name>A0A166GZP8_9MICO</name>
<comment type="caution">
    <text evidence="2">The sequence shown here is derived from an EMBL/GenBank/DDBJ whole genome shotgun (WGS) entry which is preliminary data.</text>
</comment>
<dbReference type="EMBL" id="LIIN01000267">
    <property type="protein sequence ID" value="KZX19672.1"/>
    <property type="molecule type" value="Genomic_DNA"/>
</dbReference>
<feature type="compositionally biased region" description="Low complexity" evidence="1">
    <location>
        <begin position="103"/>
        <end position="120"/>
    </location>
</feature>
<dbReference type="AlphaFoldDB" id="A0A166GZP8"/>
<evidence type="ECO:0000256" key="1">
    <source>
        <dbReference type="SAM" id="MobiDB-lite"/>
    </source>
</evidence>
<feature type="compositionally biased region" description="Low complexity" evidence="1">
    <location>
        <begin position="227"/>
        <end position="239"/>
    </location>
</feature>
<feature type="region of interest" description="Disordered" evidence="1">
    <location>
        <begin position="1"/>
        <end position="254"/>
    </location>
</feature>
<gene>
    <name evidence="2" type="ORF">ACH61_03232</name>
</gene>
<feature type="compositionally biased region" description="Basic residues" evidence="1">
    <location>
        <begin position="121"/>
        <end position="135"/>
    </location>
</feature>
<feature type="compositionally biased region" description="Basic residues" evidence="1">
    <location>
        <begin position="169"/>
        <end position="178"/>
    </location>
</feature>
<organism evidence="2 3">
    <name type="scientific">Rathayibacter tanaceti</name>
    <dbReference type="NCBI Taxonomy" id="1671680"/>
    <lineage>
        <taxon>Bacteria</taxon>
        <taxon>Bacillati</taxon>
        <taxon>Actinomycetota</taxon>
        <taxon>Actinomycetes</taxon>
        <taxon>Micrococcales</taxon>
        <taxon>Microbacteriaceae</taxon>
        <taxon>Rathayibacter</taxon>
    </lineage>
</organism>
<feature type="compositionally biased region" description="Basic and acidic residues" evidence="1">
    <location>
        <begin position="180"/>
        <end position="192"/>
    </location>
</feature>
<accession>A0A166GZP8</accession>
<feature type="compositionally biased region" description="Basic residues" evidence="1">
    <location>
        <begin position="45"/>
        <end position="57"/>
    </location>
</feature>
<reference evidence="2 3" key="1">
    <citation type="submission" date="2015-08" db="EMBL/GenBank/DDBJ databases">
        <title>Draft Genome Sequence of Rathayibacter sp. Strain VKM Ac-2596 Isolated from Leaf Gall Induced by Plant-Parasitic Nematodes.</title>
        <authorList>
            <person name="Vasilenko O.V."/>
            <person name="Starodumova I.P."/>
            <person name="Tarlachkov S.V."/>
            <person name="Dorofeeva L.V."/>
            <person name="Evtushenko L.I."/>
        </authorList>
    </citation>
    <scope>NUCLEOTIDE SEQUENCE [LARGE SCALE GENOMIC DNA]</scope>
    <source>
        <strain evidence="2 3">VKM Ac-2596</strain>
    </source>
</reference>
<feature type="compositionally biased region" description="Basic and acidic residues" evidence="1">
    <location>
        <begin position="58"/>
        <end position="71"/>
    </location>
</feature>
<protein>
    <submittedName>
        <fullName evidence="2">Uncharacterized protein</fullName>
    </submittedName>
</protein>
<proteinExistence type="predicted"/>